<organism evidence="3 4">
    <name type="scientific">Vitrella brassicaformis (strain CCMP3155)</name>
    <dbReference type="NCBI Taxonomy" id="1169540"/>
    <lineage>
        <taxon>Eukaryota</taxon>
        <taxon>Sar</taxon>
        <taxon>Alveolata</taxon>
        <taxon>Colpodellida</taxon>
        <taxon>Vitrellaceae</taxon>
        <taxon>Vitrella</taxon>
    </lineage>
</organism>
<evidence type="ECO:0000259" key="2">
    <source>
        <dbReference type="PROSITE" id="PS50969"/>
    </source>
</evidence>
<dbReference type="PROSITE" id="PS50969">
    <property type="entry name" value="FCP1"/>
    <property type="match status" value="1"/>
</dbReference>
<dbReference type="InterPro" id="IPR023214">
    <property type="entry name" value="HAD_sf"/>
</dbReference>
<feature type="compositionally biased region" description="Polar residues" evidence="1">
    <location>
        <begin position="252"/>
        <end position="274"/>
    </location>
</feature>
<reference evidence="3 4" key="1">
    <citation type="submission" date="2014-11" db="EMBL/GenBank/DDBJ databases">
        <authorList>
            <person name="Zhu J."/>
            <person name="Qi W."/>
            <person name="Song R."/>
        </authorList>
    </citation>
    <scope>NUCLEOTIDE SEQUENCE [LARGE SCALE GENOMIC DNA]</scope>
</reference>
<dbReference type="Proteomes" id="UP000041254">
    <property type="component" value="Unassembled WGS sequence"/>
</dbReference>
<dbReference type="PANTHER" id="PTHR12210">
    <property type="entry name" value="DULLARD PROTEIN PHOSPHATASE"/>
    <property type="match status" value="1"/>
</dbReference>
<dbReference type="VEuPathDB" id="CryptoDB:Vbra_19498"/>
<feature type="domain" description="FCP1 homology" evidence="2">
    <location>
        <begin position="819"/>
        <end position="967"/>
    </location>
</feature>
<feature type="compositionally biased region" description="Pro residues" evidence="1">
    <location>
        <begin position="314"/>
        <end position="325"/>
    </location>
</feature>
<sequence length="1091" mass="119706">MHRRPVSPQSHRRPLSPFNNTRRGPNAKAPGPGRPLSPPARQREVQPGSRNRPNLSLEAFANNNKAHSSSTKARAAAASAAKNIAAPPACPQSPVRRGGARFPSPHSPSSNRFREVTTRPFAAPHNATQYRRETSPGRRLKSRAGADPRLLQSVLPKPGSLRLPGRPDAAGSDKAPPIGRAGGGAGRGARAAQDPRPSSPFRQLMALQTPMTAYRPVAAQDRRVPSPAKASPKMDARPRSPVPRRGFVRPEGNTSGGRSSSVLARVPPSTSSSRKAPVQEEPGAQPRRSLTPSPPARRGTSLSARSDPPAAKSPSPPRARLPSPPARSGASLVVGNDQRRHKSALSLGLTTERKRDGTRVTVAAPAVSYFAGPAPPVPPLGESSSSVCAEREGRGRAGGGLGGETLFKVIQRAGLSEAVLYKLSDVWSHLLMMCTGQQYQTLTAEISFYNREYWGCGAWLLHDKVLSLSLPCEFRYTLHLAFVMELITLGVGSHVCGIYSGHLSAALYPILAKYLSLLYHKCHHNITLTLDALVDLWWSENDERVSRTQLLDRFAAAMYTYQTKPYPEQQQDFIARIGTEVDAPLFEGHRLMEGEAPKARRWNREVLRCDVAGGLTHLKTNFVFPDPPTDVAGGTGVGALDLGILEGSNRLKRYDAATRLAYLKANVFAMFQEIRALARLLASHRAPVDGCGPNVYAYSPLLTLSEAAEPNTLTAIEPLLHWESLEAFYHLPIAHLRSEIMPWLNFTPIIVHTEEEAARSKRCWSSDDPRWARKAIGRDPFHRYGASLLGTKGGPLLYFWPGSPTFGDLTDEPLLPPLANPDRYTMVLDLDECLGHCYFDEVTDDDVGVPFAERPGLKDFLEEMSQLYELVGWTSATPDYADLVFDKIDPDGKIGTRLYRHHGVPWGGIHLKDLSRLGRSLSRTLIIDNTPENFILQPLNGLAVPNYYRGIRLDKALERFREALKLPVSLGKDIPEFLPEWREDFVLAAGFQIRDLGCQHLITIDDYGNKTIVPPVDIPSHQQHHHQQLEMALPHCPPPPHPPPPPPYAFVAHALEQQPSSSAADQQSSDITTTEEADIVREAENGLTVRV</sequence>
<proteinExistence type="predicted"/>
<dbReference type="InterPro" id="IPR004274">
    <property type="entry name" value="FCP1_dom"/>
</dbReference>
<keyword evidence="4" id="KW-1185">Reference proteome</keyword>
<feature type="compositionally biased region" description="Pro residues" evidence="1">
    <location>
        <begin position="1035"/>
        <end position="1048"/>
    </location>
</feature>
<feature type="region of interest" description="Disordered" evidence="1">
    <location>
        <begin position="1"/>
        <end position="351"/>
    </location>
</feature>
<accession>A0A0G4H335</accession>
<dbReference type="InParanoid" id="A0A0G4H335"/>
<dbReference type="Gene3D" id="3.40.50.1000">
    <property type="entry name" value="HAD superfamily/HAD-like"/>
    <property type="match status" value="1"/>
</dbReference>
<feature type="compositionally biased region" description="Basic residues" evidence="1">
    <location>
        <begin position="1"/>
        <end position="14"/>
    </location>
</feature>
<feature type="compositionally biased region" description="Low complexity" evidence="1">
    <location>
        <begin position="1060"/>
        <end position="1070"/>
    </location>
</feature>
<feature type="region of interest" description="Disordered" evidence="1">
    <location>
        <begin position="1021"/>
        <end position="1091"/>
    </location>
</feature>
<dbReference type="Pfam" id="PF03031">
    <property type="entry name" value="NIF"/>
    <property type="match status" value="1"/>
</dbReference>
<dbReference type="STRING" id="1169540.A0A0G4H335"/>
<feature type="compositionally biased region" description="Low complexity" evidence="1">
    <location>
        <begin position="303"/>
        <end position="313"/>
    </location>
</feature>
<evidence type="ECO:0000313" key="3">
    <source>
        <dbReference type="EMBL" id="CEM38105.1"/>
    </source>
</evidence>
<dbReference type="OrthoDB" id="277011at2759"/>
<dbReference type="CDD" id="cd07521">
    <property type="entry name" value="HAD_FCP1-like"/>
    <property type="match status" value="1"/>
</dbReference>
<dbReference type="EMBL" id="CDMY01000973">
    <property type="protein sequence ID" value="CEM38105.1"/>
    <property type="molecule type" value="Genomic_DNA"/>
</dbReference>
<dbReference type="SMART" id="SM00577">
    <property type="entry name" value="CPDc"/>
    <property type="match status" value="1"/>
</dbReference>
<dbReference type="AlphaFoldDB" id="A0A0G4H335"/>
<gene>
    <name evidence="3" type="ORF">Vbra_19498</name>
</gene>
<dbReference type="InterPro" id="IPR050365">
    <property type="entry name" value="TIM50"/>
</dbReference>
<evidence type="ECO:0000256" key="1">
    <source>
        <dbReference type="SAM" id="MobiDB-lite"/>
    </source>
</evidence>
<name>A0A0G4H335_VITBC</name>
<protein>
    <recommendedName>
        <fullName evidence="2">FCP1 homology domain-containing protein</fullName>
    </recommendedName>
</protein>
<evidence type="ECO:0000313" key="4">
    <source>
        <dbReference type="Proteomes" id="UP000041254"/>
    </source>
</evidence>
<dbReference type="SUPFAM" id="SSF56784">
    <property type="entry name" value="HAD-like"/>
    <property type="match status" value="1"/>
</dbReference>
<feature type="compositionally biased region" description="Low complexity" evidence="1">
    <location>
        <begin position="65"/>
        <end position="87"/>
    </location>
</feature>
<dbReference type="InterPro" id="IPR036412">
    <property type="entry name" value="HAD-like_sf"/>
</dbReference>